<protein>
    <submittedName>
        <fullName evidence="1">Uncharacterized protein</fullName>
    </submittedName>
</protein>
<proteinExistence type="predicted"/>
<dbReference type="EMBL" id="GBRH01201671">
    <property type="protein sequence ID" value="JAD96224.1"/>
    <property type="molecule type" value="Transcribed_RNA"/>
</dbReference>
<evidence type="ECO:0000313" key="1">
    <source>
        <dbReference type="EMBL" id="JAD96224.1"/>
    </source>
</evidence>
<reference evidence="1" key="1">
    <citation type="submission" date="2014-09" db="EMBL/GenBank/DDBJ databases">
        <authorList>
            <person name="Magalhaes I.L.F."/>
            <person name="Oliveira U."/>
            <person name="Santos F.R."/>
            <person name="Vidigal T.H.D.A."/>
            <person name="Brescovit A.D."/>
            <person name="Santos A.J."/>
        </authorList>
    </citation>
    <scope>NUCLEOTIDE SEQUENCE</scope>
    <source>
        <tissue evidence="1">Shoot tissue taken approximately 20 cm above the soil surface</tissue>
    </source>
</reference>
<accession>A0A0A9E636</accession>
<reference evidence="1" key="2">
    <citation type="journal article" date="2015" name="Data Brief">
        <title>Shoot transcriptome of the giant reed, Arundo donax.</title>
        <authorList>
            <person name="Barrero R.A."/>
            <person name="Guerrero F.D."/>
            <person name="Moolhuijzen P."/>
            <person name="Goolsby J.A."/>
            <person name="Tidwell J."/>
            <person name="Bellgard S.E."/>
            <person name="Bellgard M.I."/>
        </authorList>
    </citation>
    <scope>NUCLEOTIDE SEQUENCE</scope>
    <source>
        <tissue evidence="1">Shoot tissue taken approximately 20 cm above the soil surface</tissue>
    </source>
</reference>
<organism evidence="1">
    <name type="scientific">Arundo donax</name>
    <name type="common">Giant reed</name>
    <name type="synonym">Donax arundinaceus</name>
    <dbReference type="NCBI Taxonomy" id="35708"/>
    <lineage>
        <taxon>Eukaryota</taxon>
        <taxon>Viridiplantae</taxon>
        <taxon>Streptophyta</taxon>
        <taxon>Embryophyta</taxon>
        <taxon>Tracheophyta</taxon>
        <taxon>Spermatophyta</taxon>
        <taxon>Magnoliopsida</taxon>
        <taxon>Liliopsida</taxon>
        <taxon>Poales</taxon>
        <taxon>Poaceae</taxon>
        <taxon>PACMAD clade</taxon>
        <taxon>Arundinoideae</taxon>
        <taxon>Arundineae</taxon>
        <taxon>Arundo</taxon>
    </lineage>
</organism>
<name>A0A0A9E636_ARUDO</name>
<sequence length="78" mass="8782">MSYSSSVQVLFQVGNPARAMQGLLRSLMVDPTSEVQYTHTALCDHYRALLHKANSMHTPWTSIYKNLVDHPSSPPVIR</sequence>
<dbReference type="AlphaFoldDB" id="A0A0A9E636"/>